<dbReference type="Pfam" id="PF14064">
    <property type="entry name" value="HmuY"/>
    <property type="match status" value="1"/>
</dbReference>
<evidence type="ECO:0000256" key="2">
    <source>
        <dbReference type="ARBA" id="ARBA00022729"/>
    </source>
</evidence>
<dbReference type="InterPro" id="IPR025921">
    <property type="entry name" value="HmuY"/>
</dbReference>
<dbReference type="Pfam" id="PF08139">
    <property type="entry name" value="LPAM_1"/>
    <property type="match status" value="1"/>
</dbReference>
<keyword evidence="2" id="KW-0732">Signal</keyword>
<dbReference type="EMBL" id="CP076132">
    <property type="protein sequence ID" value="QWG04008.1"/>
    <property type="molecule type" value="Genomic_DNA"/>
</dbReference>
<gene>
    <name evidence="3" type="ORF">KMW28_17265</name>
</gene>
<accession>A0AAX1NDD2</accession>
<dbReference type="Proteomes" id="UP000678679">
    <property type="component" value="Chromosome 1"/>
</dbReference>
<evidence type="ECO:0000313" key="3">
    <source>
        <dbReference type="EMBL" id="QWG04008.1"/>
    </source>
</evidence>
<keyword evidence="4" id="KW-1185">Reference proteome</keyword>
<dbReference type="PROSITE" id="PS51257">
    <property type="entry name" value="PROKAR_LIPOPROTEIN"/>
    <property type="match status" value="1"/>
</dbReference>
<dbReference type="KEGG" id="fya:KMW28_17265"/>
<sequence length="245" mass="27431">MKKFITFLSAIAILSSCNSDDTTEAIVPEDTSSHDLQVSLYGMPIVEIEKEQYPGGPIVTTELDYNRQVYINLDAASADANADTTGVHWNDAEYYKFDIPEENTTGAGPEGWDIVMTYYHGITYDDQGTATPYYMTGGLINTSSVKAIRLNKEEIEGEGQTFVSYDDITFEEASAITLSSDAASIGSDWKVLDFATFTYKIVEDQYYIIESSDKKLYKLVFTDFYDLDSGTKGFPMFKFQRIIAE</sequence>
<proteinExistence type="predicted"/>
<dbReference type="RefSeq" id="WP_169663020.1">
    <property type="nucleotide sequence ID" value="NZ_CP076132.1"/>
</dbReference>
<evidence type="ECO:0000313" key="4">
    <source>
        <dbReference type="Proteomes" id="UP000678679"/>
    </source>
</evidence>
<evidence type="ECO:0000256" key="1">
    <source>
        <dbReference type="ARBA" id="ARBA00017922"/>
    </source>
</evidence>
<name>A0AAX1NDD2_9BACT</name>
<reference evidence="3 4" key="1">
    <citation type="submission" date="2021-05" db="EMBL/GenBank/DDBJ databases">
        <title>Comparative genomic studies on the polysaccharide-degrading batcterial strains of the Flammeovirga genus.</title>
        <authorList>
            <person name="Zewei F."/>
            <person name="Zheng Z."/>
            <person name="Yu L."/>
            <person name="Ruyue G."/>
            <person name="Yanhong M."/>
            <person name="Yuanyuan C."/>
            <person name="Jingyan G."/>
            <person name="Wenjun H."/>
        </authorList>
    </citation>
    <scope>NUCLEOTIDE SEQUENCE [LARGE SCALE GENOMIC DNA]</scope>
    <source>
        <strain evidence="3 4">NBRC:100898</strain>
    </source>
</reference>
<protein>
    <recommendedName>
        <fullName evidence="1">Type IV secretion system putative lipoprotein virB7</fullName>
    </recommendedName>
</protein>
<dbReference type="InterPro" id="IPR012640">
    <property type="entry name" value="Membr_lipoprot_lipid_attach_CS"/>
</dbReference>
<organism evidence="3 4">
    <name type="scientific">Flammeovirga yaeyamensis</name>
    <dbReference type="NCBI Taxonomy" id="367791"/>
    <lineage>
        <taxon>Bacteria</taxon>
        <taxon>Pseudomonadati</taxon>
        <taxon>Bacteroidota</taxon>
        <taxon>Cytophagia</taxon>
        <taxon>Cytophagales</taxon>
        <taxon>Flammeovirgaceae</taxon>
        <taxon>Flammeovirga</taxon>
    </lineage>
</organism>
<dbReference type="AlphaFoldDB" id="A0AAX1NDD2"/>